<dbReference type="AlphaFoldDB" id="A0AAQ3USR7"/>
<keyword evidence="6" id="KW-1185">Reference proteome</keyword>
<dbReference type="Pfam" id="PF07727">
    <property type="entry name" value="RVT_2"/>
    <property type="match status" value="1"/>
</dbReference>
<proteinExistence type="predicted"/>
<feature type="compositionally biased region" description="Polar residues" evidence="3">
    <location>
        <begin position="548"/>
        <end position="558"/>
    </location>
</feature>
<feature type="region of interest" description="Disordered" evidence="3">
    <location>
        <begin position="268"/>
        <end position="293"/>
    </location>
</feature>
<evidence type="ECO:0000313" key="5">
    <source>
        <dbReference type="EMBL" id="WVZ95767.1"/>
    </source>
</evidence>
<evidence type="ECO:0000256" key="3">
    <source>
        <dbReference type="SAM" id="MobiDB-lite"/>
    </source>
</evidence>
<reference evidence="5 6" key="1">
    <citation type="submission" date="2024-02" db="EMBL/GenBank/DDBJ databases">
        <title>High-quality chromosome-scale genome assembly of Pensacola bahiagrass (Paspalum notatum Flugge var. saurae).</title>
        <authorList>
            <person name="Vega J.M."/>
            <person name="Podio M."/>
            <person name="Orjuela J."/>
            <person name="Siena L.A."/>
            <person name="Pessino S.C."/>
            <person name="Combes M.C."/>
            <person name="Mariac C."/>
            <person name="Albertini E."/>
            <person name="Pupilli F."/>
            <person name="Ortiz J.P.A."/>
            <person name="Leblanc O."/>
        </authorList>
    </citation>
    <scope>NUCLEOTIDE SEQUENCE [LARGE SCALE GENOMIC DNA]</scope>
    <source>
        <strain evidence="5">R1</strain>
        <tissue evidence="5">Leaf</tissue>
    </source>
</reference>
<feature type="region of interest" description="Disordered" evidence="3">
    <location>
        <begin position="538"/>
        <end position="573"/>
    </location>
</feature>
<protein>
    <recommendedName>
        <fullName evidence="4">Integrase catalytic domain-containing protein</fullName>
    </recommendedName>
</protein>
<dbReference type="Proteomes" id="UP001341281">
    <property type="component" value="Chromosome 10"/>
</dbReference>
<dbReference type="PANTHER" id="PTHR42648">
    <property type="entry name" value="TRANSPOSASE, PUTATIVE-RELATED"/>
    <property type="match status" value="1"/>
</dbReference>
<dbReference type="InterPro" id="IPR013103">
    <property type="entry name" value="RVT_2"/>
</dbReference>
<dbReference type="GO" id="GO:0046872">
    <property type="term" value="F:metal ion binding"/>
    <property type="evidence" value="ECO:0007669"/>
    <property type="project" value="UniProtKB-KW"/>
</dbReference>
<dbReference type="InterPro" id="IPR036397">
    <property type="entry name" value="RNaseH_sf"/>
</dbReference>
<dbReference type="Gene3D" id="3.30.420.10">
    <property type="entry name" value="Ribonuclease H-like superfamily/Ribonuclease H"/>
    <property type="match status" value="1"/>
</dbReference>
<accession>A0AAQ3USR7</accession>
<dbReference type="Pfam" id="PF25597">
    <property type="entry name" value="SH3_retrovirus"/>
    <property type="match status" value="1"/>
</dbReference>
<keyword evidence="1" id="KW-0479">Metal-binding</keyword>
<keyword evidence="2" id="KW-0378">Hydrolase</keyword>
<gene>
    <name evidence="5" type="ORF">U9M48_041491</name>
</gene>
<dbReference type="InterPro" id="IPR057670">
    <property type="entry name" value="SH3_retrovirus"/>
</dbReference>
<dbReference type="SUPFAM" id="SSF53098">
    <property type="entry name" value="Ribonuclease H-like"/>
    <property type="match status" value="1"/>
</dbReference>
<dbReference type="EMBL" id="CP144754">
    <property type="protein sequence ID" value="WVZ95767.1"/>
    <property type="molecule type" value="Genomic_DNA"/>
</dbReference>
<dbReference type="GO" id="GO:0016787">
    <property type="term" value="F:hydrolase activity"/>
    <property type="evidence" value="ECO:0007669"/>
    <property type="project" value="UniProtKB-KW"/>
</dbReference>
<dbReference type="InterPro" id="IPR012337">
    <property type="entry name" value="RNaseH-like_sf"/>
</dbReference>
<evidence type="ECO:0000259" key="4">
    <source>
        <dbReference type="PROSITE" id="PS50994"/>
    </source>
</evidence>
<dbReference type="PROSITE" id="PS50994">
    <property type="entry name" value="INTEGRASE"/>
    <property type="match status" value="1"/>
</dbReference>
<dbReference type="GO" id="GO:0015074">
    <property type="term" value="P:DNA integration"/>
    <property type="evidence" value="ECO:0007669"/>
    <property type="project" value="InterPro"/>
</dbReference>
<evidence type="ECO:0000256" key="2">
    <source>
        <dbReference type="ARBA" id="ARBA00022801"/>
    </source>
</evidence>
<sequence>MDTVGPSRMRSVGVKLYVLVIVDDFSHWSWVHFMESKDEAFEFVHDLVLRLRNESGHAMRALRSDNVSEFKNDRFKAFCHSQGLEHQFSSPYNGVVECKNRTLVEMARTMLDEHRTPRKFWAEAINTACYTSYELRFGRQPKVSHLRVFNCRCFVLKQGNLDKFEPRSSDGVFLSYATHSRAYRVWLLDSGRIVETCEVNFDETMPCTTLGFEFAGDDEIGTTIFEDDEEDIGVSEDDEDAPAPSPLTTWGQPPLDLLVLAAGPTEDVGEVTTEPQPSQMVQRDHPSRNITGGLNERVTRSRSTSLAVFAHSAFLASFEPHDVGHALSDPNWVNAMQELANFERNRVWVLVEPPPHCNPIGIKWDGIVVRNKARLVAQGFCQKERIDYEETFASIARLEAIRILLVFAASKGFKLFQMDVKSAFLNGFIEEEVYVRQPPGFEHPKFPNRVFKLQKVLYGLKQAFRAWYERLRKFLVDQGFQMGSVDKTLFLFRHGKDLLIVQIYMDDIIFGGSSHALCNQADSTGYFCPPEQVHEGSTLKVQDADASPQMTPMSTSTALDADEDGKEVDQKVY</sequence>
<evidence type="ECO:0000256" key="1">
    <source>
        <dbReference type="ARBA" id="ARBA00022723"/>
    </source>
</evidence>
<dbReference type="InterPro" id="IPR043502">
    <property type="entry name" value="DNA/RNA_pol_sf"/>
</dbReference>
<dbReference type="Pfam" id="PF00665">
    <property type="entry name" value="rve"/>
    <property type="match status" value="1"/>
</dbReference>
<evidence type="ECO:0000313" key="6">
    <source>
        <dbReference type="Proteomes" id="UP001341281"/>
    </source>
</evidence>
<dbReference type="InterPro" id="IPR001584">
    <property type="entry name" value="Integrase_cat-core"/>
</dbReference>
<dbReference type="InterPro" id="IPR039537">
    <property type="entry name" value="Retrotran_Ty1/copia-like"/>
</dbReference>
<name>A0AAQ3USR7_PASNO</name>
<dbReference type="SUPFAM" id="SSF56672">
    <property type="entry name" value="DNA/RNA polymerases"/>
    <property type="match status" value="1"/>
</dbReference>
<dbReference type="PANTHER" id="PTHR42648:SF21">
    <property type="entry name" value="CYSTEINE-RICH RLK (RECEPTOR-LIKE PROTEIN KINASE) 8"/>
    <property type="match status" value="1"/>
</dbReference>
<organism evidence="5 6">
    <name type="scientific">Paspalum notatum var. saurae</name>
    <dbReference type="NCBI Taxonomy" id="547442"/>
    <lineage>
        <taxon>Eukaryota</taxon>
        <taxon>Viridiplantae</taxon>
        <taxon>Streptophyta</taxon>
        <taxon>Embryophyta</taxon>
        <taxon>Tracheophyta</taxon>
        <taxon>Spermatophyta</taxon>
        <taxon>Magnoliopsida</taxon>
        <taxon>Liliopsida</taxon>
        <taxon>Poales</taxon>
        <taxon>Poaceae</taxon>
        <taxon>PACMAD clade</taxon>
        <taxon>Panicoideae</taxon>
        <taxon>Andropogonodae</taxon>
        <taxon>Paspaleae</taxon>
        <taxon>Paspalinae</taxon>
        <taxon>Paspalum</taxon>
    </lineage>
</organism>
<feature type="domain" description="Integrase catalytic" evidence="4">
    <location>
        <begin position="1"/>
        <end position="153"/>
    </location>
</feature>
<dbReference type="GO" id="GO:0003676">
    <property type="term" value="F:nucleic acid binding"/>
    <property type="evidence" value="ECO:0007669"/>
    <property type="project" value="InterPro"/>
</dbReference>